<dbReference type="EMBL" id="JABSTQ010010063">
    <property type="protein sequence ID" value="KAG0423691.1"/>
    <property type="molecule type" value="Genomic_DNA"/>
</dbReference>
<sequence length="171" mass="19278">MAQQDGDCGGGEDWLQIRDMRPQEICQAVDIWKEQGLEQGMNNVSIFYQVDPEGFFVAVDTRTGEVVATCACMRQRPSLYFVGMYAVRKKLQGRGIGVRLWKTMAKRFGDCNAGLNAVPKHLSTYRDRAGFGFVEPWNTLVYNTVTVTPEKLPAQTDDLRVVPIDEELLPQ</sequence>
<evidence type="ECO:0000313" key="1">
    <source>
        <dbReference type="EMBL" id="KAG0423691.1"/>
    </source>
</evidence>
<comment type="caution">
    <text evidence="1">The sequence shown here is derived from an EMBL/GenBank/DDBJ whole genome shotgun (WGS) entry which is preliminary data.</text>
</comment>
<keyword evidence="2" id="KW-1185">Reference proteome</keyword>
<protein>
    <submittedName>
        <fullName evidence="1">Uncharacterized protein</fullName>
    </submittedName>
</protein>
<name>A0AC60PT21_IXOPE</name>
<reference evidence="1 2" key="1">
    <citation type="journal article" date="2020" name="Cell">
        <title>Large-Scale Comparative Analyses of Tick Genomes Elucidate Their Genetic Diversity and Vector Capacities.</title>
        <authorList>
            <consortium name="Tick Genome and Microbiome Consortium (TIGMIC)"/>
            <person name="Jia N."/>
            <person name="Wang J."/>
            <person name="Shi W."/>
            <person name="Du L."/>
            <person name="Sun Y."/>
            <person name="Zhan W."/>
            <person name="Jiang J.F."/>
            <person name="Wang Q."/>
            <person name="Zhang B."/>
            <person name="Ji P."/>
            <person name="Bell-Sakyi L."/>
            <person name="Cui X.M."/>
            <person name="Yuan T.T."/>
            <person name="Jiang B.G."/>
            <person name="Yang W.F."/>
            <person name="Lam T.T."/>
            <person name="Chang Q.C."/>
            <person name="Ding S.J."/>
            <person name="Wang X.J."/>
            <person name="Zhu J.G."/>
            <person name="Ruan X.D."/>
            <person name="Zhao L."/>
            <person name="Wei J.T."/>
            <person name="Ye R.Z."/>
            <person name="Que T.C."/>
            <person name="Du C.H."/>
            <person name="Zhou Y.H."/>
            <person name="Cheng J.X."/>
            <person name="Dai P.F."/>
            <person name="Guo W.B."/>
            <person name="Han X.H."/>
            <person name="Huang E.J."/>
            <person name="Li L.F."/>
            <person name="Wei W."/>
            <person name="Gao Y.C."/>
            <person name="Liu J.Z."/>
            <person name="Shao H.Z."/>
            <person name="Wang X."/>
            <person name="Wang C.C."/>
            <person name="Yang T.C."/>
            <person name="Huo Q.B."/>
            <person name="Li W."/>
            <person name="Chen H.Y."/>
            <person name="Chen S.E."/>
            <person name="Zhou L.G."/>
            <person name="Ni X.B."/>
            <person name="Tian J.H."/>
            <person name="Sheng Y."/>
            <person name="Liu T."/>
            <person name="Pan Y.S."/>
            <person name="Xia L.Y."/>
            <person name="Li J."/>
            <person name="Zhao F."/>
            <person name="Cao W.C."/>
        </authorList>
    </citation>
    <scope>NUCLEOTIDE SEQUENCE [LARGE SCALE GENOMIC DNA]</scope>
    <source>
        <strain evidence="1">Iper-2018</strain>
    </source>
</reference>
<proteinExistence type="predicted"/>
<organism evidence="1 2">
    <name type="scientific">Ixodes persulcatus</name>
    <name type="common">Taiga tick</name>
    <dbReference type="NCBI Taxonomy" id="34615"/>
    <lineage>
        <taxon>Eukaryota</taxon>
        <taxon>Metazoa</taxon>
        <taxon>Ecdysozoa</taxon>
        <taxon>Arthropoda</taxon>
        <taxon>Chelicerata</taxon>
        <taxon>Arachnida</taxon>
        <taxon>Acari</taxon>
        <taxon>Parasitiformes</taxon>
        <taxon>Ixodida</taxon>
        <taxon>Ixodoidea</taxon>
        <taxon>Ixodidae</taxon>
        <taxon>Ixodinae</taxon>
        <taxon>Ixodes</taxon>
    </lineage>
</organism>
<dbReference type="Proteomes" id="UP000805193">
    <property type="component" value="Unassembled WGS sequence"/>
</dbReference>
<gene>
    <name evidence="1" type="ORF">HPB47_000536</name>
</gene>
<feature type="non-terminal residue" evidence="1">
    <location>
        <position position="171"/>
    </location>
</feature>
<accession>A0AC60PT21</accession>
<evidence type="ECO:0000313" key="2">
    <source>
        <dbReference type="Proteomes" id="UP000805193"/>
    </source>
</evidence>